<dbReference type="EMBL" id="LAZR01044764">
    <property type="protein sequence ID" value="KKL03854.1"/>
    <property type="molecule type" value="Genomic_DNA"/>
</dbReference>
<proteinExistence type="predicted"/>
<evidence type="ECO:0000256" key="1">
    <source>
        <dbReference type="SAM" id="Phobius"/>
    </source>
</evidence>
<feature type="transmembrane region" description="Helical" evidence="1">
    <location>
        <begin position="42"/>
        <end position="60"/>
    </location>
</feature>
<keyword evidence="1" id="KW-0812">Transmembrane</keyword>
<gene>
    <name evidence="2" type="ORF">LCGC14_2621970</name>
</gene>
<protein>
    <submittedName>
        <fullName evidence="2">Uncharacterized protein</fullName>
    </submittedName>
</protein>
<evidence type="ECO:0000313" key="2">
    <source>
        <dbReference type="EMBL" id="KKL03854.1"/>
    </source>
</evidence>
<comment type="caution">
    <text evidence="2">The sequence shown here is derived from an EMBL/GenBank/DDBJ whole genome shotgun (WGS) entry which is preliminary data.</text>
</comment>
<name>A0A0F9A2R2_9ZZZZ</name>
<organism evidence="2">
    <name type="scientific">marine sediment metagenome</name>
    <dbReference type="NCBI Taxonomy" id="412755"/>
    <lineage>
        <taxon>unclassified sequences</taxon>
        <taxon>metagenomes</taxon>
        <taxon>ecological metagenomes</taxon>
    </lineage>
</organism>
<keyword evidence="1" id="KW-1133">Transmembrane helix</keyword>
<keyword evidence="1" id="KW-0472">Membrane</keyword>
<dbReference type="AlphaFoldDB" id="A0A0F9A2R2"/>
<accession>A0A0F9A2R2</accession>
<reference evidence="2" key="1">
    <citation type="journal article" date="2015" name="Nature">
        <title>Complex archaea that bridge the gap between prokaryotes and eukaryotes.</title>
        <authorList>
            <person name="Spang A."/>
            <person name="Saw J.H."/>
            <person name="Jorgensen S.L."/>
            <person name="Zaremba-Niedzwiedzka K."/>
            <person name="Martijn J."/>
            <person name="Lind A.E."/>
            <person name="van Eijk R."/>
            <person name="Schleper C."/>
            <person name="Guy L."/>
            <person name="Ettema T.J."/>
        </authorList>
    </citation>
    <scope>NUCLEOTIDE SEQUENCE</scope>
</reference>
<sequence length="208" mass="23520">METHEIEVGTMTPEELDKAVERYRGFRIGKMNWKRFKVDSNYWLRVTALLLWAGVLLLFLSSCVTGPVQKGPVKTRDVQAMGEDEGRKLAEIATRNTGERYDGLTAQVWRTWKRGEAKLQNKKPSAQLTPDQVQLWANTIATQLIKAAQARDDKLQTLNRKRTTELEHIIKLQNNQIAILAGQAAKALVIAQQGNPETTEAHFQPEAD</sequence>